<name>A0A376B8F0_9ASCO</name>
<feature type="coiled-coil region" evidence="10">
    <location>
        <begin position="43"/>
        <end position="84"/>
    </location>
</feature>
<evidence type="ECO:0000256" key="1">
    <source>
        <dbReference type="ARBA" id="ARBA00004123"/>
    </source>
</evidence>
<dbReference type="InterPro" id="IPR015418">
    <property type="entry name" value="Eaf6"/>
</dbReference>
<dbReference type="GO" id="GO:0006281">
    <property type="term" value="P:DNA repair"/>
    <property type="evidence" value="ECO:0007669"/>
    <property type="project" value="UniProtKB-UniRule"/>
</dbReference>
<protein>
    <recommendedName>
        <fullName evidence="3 9">Chromatin modification-related protein EAF6</fullName>
    </recommendedName>
</protein>
<keyword evidence="8 9" id="KW-0539">Nucleus</keyword>
<evidence type="ECO:0000256" key="11">
    <source>
        <dbReference type="SAM" id="MobiDB-lite"/>
    </source>
</evidence>
<feature type="compositionally biased region" description="Polar residues" evidence="11">
    <location>
        <begin position="1"/>
        <end position="36"/>
    </location>
</feature>
<comment type="function">
    <text evidence="9">Component of the NuA4 histone acetyltransferase complex which is involved in transcriptional activation of selected genes principally by acetylation of nucleosomal histone H4 and H2A. The NuA4 complex is also involved in DNA repair.</text>
</comment>
<evidence type="ECO:0000256" key="8">
    <source>
        <dbReference type="ARBA" id="ARBA00023242"/>
    </source>
</evidence>
<evidence type="ECO:0000256" key="7">
    <source>
        <dbReference type="ARBA" id="ARBA00023163"/>
    </source>
</evidence>
<dbReference type="GO" id="GO:0006325">
    <property type="term" value="P:chromatin organization"/>
    <property type="evidence" value="ECO:0007669"/>
    <property type="project" value="UniProtKB-KW"/>
</dbReference>
<accession>A0A376B8F0</accession>
<keyword evidence="9" id="KW-0227">DNA damage</keyword>
<sequence>MSDSIGNDTVNTNQTATDIAISNSPPPTNDNNITNHDNLDTPVKKTNKEYELLKNKIKSNLKEKQRLEIELEKLNQLIFDKETQYFKPTSILNQYGNIIKGFDNFSKHHHSSGSGVGSASSSNAANGNHNNNVIDDNDRIFSLSNGIYQNSSPGDADATNR</sequence>
<keyword evidence="7 9" id="KW-0804">Transcription</keyword>
<dbReference type="EMBL" id="UFAJ01000506">
    <property type="protein sequence ID" value="SSD60942.1"/>
    <property type="molecule type" value="Genomic_DNA"/>
</dbReference>
<dbReference type="GO" id="GO:0035267">
    <property type="term" value="C:NuA4 histone acetyltransferase complex"/>
    <property type="evidence" value="ECO:0007669"/>
    <property type="project" value="UniProtKB-UniRule"/>
</dbReference>
<dbReference type="Pfam" id="PF09340">
    <property type="entry name" value="NuA4"/>
    <property type="match status" value="1"/>
</dbReference>
<dbReference type="VEuPathDB" id="FungiDB:SCODWIG_02703"/>
<keyword evidence="5 9" id="KW-0805">Transcription regulation</keyword>
<evidence type="ECO:0000256" key="2">
    <source>
        <dbReference type="ARBA" id="ARBA00010916"/>
    </source>
</evidence>
<evidence type="ECO:0000256" key="5">
    <source>
        <dbReference type="ARBA" id="ARBA00023015"/>
    </source>
</evidence>
<comment type="subcellular location">
    <subcellularLocation>
        <location evidence="1 9">Nucleus</location>
    </subcellularLocation>
</comment>
<dbReference type="GO" id="GO:0005634">
    <property type="term" value="C:nucleus"/>
    <property type="evidence" value="ECO:0007669"/>
    <property type="project" value="UniProtKB-SubCell"/>
</dbReference>
<comment type="similarity">
    <text evidence="2 9">Belongs to the EAF6 family.</text>
</comment>
<evidence type="ECO:0000313" key="13">
    <source>
        <dbReference type="Proteomes" id="UP000262825"/>
    </source>
</evidence>
<comment type="subunit">
    <text evidence="9">Component of the NuA4 histone acetyltransferase complex.</text>
</comment>
<evidence type="ECO:0000256" key="9">
    <source>
        <dbReference type="RuleBase" id="RU368022"/>
    </source>
</evidence>
<keyword evidence="13" id="KW-1185">Reference proteome</keyword>
<gene>
    <name evidence="12" type="ORF">SCODWIG_02703</name>
</gene>
<feature type="compositionally biased region" description="Low complexity" evidence="11">
    <location>
        <begin position="117"/>
        <end position="133"/>
    </location>
</feature>
<keyword evidence="6 10" id="KW-0175">Coiled coil</keyword>
<dbReference type="PANTHER" id="PTHR13476">
    <property type="entry name" value="CHROMATIN MODIFICATION-RELATED PROTEIN MEAF6"/>
    <property type="match status" value="1"/>
</dbReference>
<proteinExistence type="inferred from homology"/>
<dbReference type="AlphaFoldDB" id="A0A376B8F0"/>
<evidence type="ECO:0000256" key="10">
    <source>
        <dbReference type="SAM" id="Coils"/>
    </source>
</evidence>
<evidence type="ECO:0000256" key="3">
    <source>
        <dbReference type="ARBA" id="ARBA00018504"/>
    </source>
</evidence>
<organism evidence="12 13">
    <name type="scientific">Saccharomycodes ludwigii</name>
    <dbReference type="NCBI Taxonomy" id="36035"/>
    <lineage>
        <taxon>Eukaryota</taxon>
        <taxon>Fungi</taxon>
        <taxon>Dikarya</taxon>
        <taxon>Ascomycota</taxon>
        <taxon>Saccharomycotina</taxon>
        <taxon>Saccharomycetes</taxon>
        <taxon>Saccharomycodales</taxon>
        <taxon>Saccharomycodaceae</taxon>
        <taxon>Saccharomycodes</taxon>
    </lineage>
</organism>
<dbReference type="Proteomes" id="UP000262825">
    <property type="component" value="Unassembled WGS sequence"/>
</dbReference>
<reference evidence="13" key="1">
    <citation type="submission" date="2018-06" db="EMBL/GenBank/DDBJ databases">
        <authorList>
            <person name="Guldener U."/>
        </authorList>
    </citation>
    <scope>NUCLEOTIDE SEQUENCE [LARGE SCALE GENOMIC DNA]</scope>
    <source>
        <strain evidence="13">UTAD17</strain>
    </source>
</reference>
<keyword evidence="9" id="KW-0234">DNA repair</keyword>
<feature type="region of interest" description="Disordered" evidence="11">
    <location>
        <begin position="1"/>
        <end position="42"/>
    </location>
</feature>
<evidence type="ECO:0000256" key="6">
    <source>
        <dbReference type="ARBA" id="ARBA00023054"/>
    </source>
</evidence>
<dbReference type="OrthoDB" id="440324at2759"/>
<evidence type="ECO:0000313" key="12">
    <source>
        <dbReference type="EMBL" id="SSD60942.1"/>
    </source>
</evidence>
<evidence type="ECO:0000256" key="4">
    <source>
        <dbReference type="ARBA" id="ARBA00022853"/>
    </source>
</evidence>
<keyword evidence="4 9" id="KW-0156">Chromatin regulator</keyword>
<feature type="region of interest" description="Disordered" evidence="11">
    <location>
        <begin position="109"/>
        <end position="136"/>
    </location>
</feature>